<evidence type="ECO:0000313" key="8">
    <source>
        <dbReference type="EMBL" id="QKE89023.1"/>
    </source>
</evidence>
<evidence type="ECO:0000256" key="2">
    <source>
        <dbReference type="ARBA" id="ARBA00022475"/>
    </source>
</evidence>
<organism evidence="8 9">
    <name type="scientific">Lichenicola cladoniae</name>
    <dbReference type="NCBI Taxonomy" id="1484109"/>
    <lineage>
        <taxon>Bacteria</taxon>
        <taxon>Pseudomonadati</taxon>
        <taxon>Pseudomonadota</taxon>
        <taxon>Alphaproteobacteria</taxon>
        <taxon>Acetobacterales</taxon>
        <taxon>Acetobacteraceae</taxon>
        <taxon>Lichenicola</taxon>
    </lineage>
</organism>
<dbReference type="RefSeq" id="WP_171836750.1">
    <property type="nucleotide sequence ID" value="NZ_CP053708.1"/>
</dbReference>
<dbReference type="KEGG" id="lck:HN018_02230"/>
<feature type="transmembrane region" description="Helical" evidence="6">
    <location>
        <begin position="65"/>
        <end position="84"/>
    </location>
</feature>
<dbReference type="GO" id="GO:0005886">
    <property type="term" value="C:plasma membrane"/>
    <property type="evidence" value="ECO:0007669"/>
    <property type="project" value="UniProtKB-SubCell"/>
</dbReference>
<dbReference type="PANTHER" id="PTHR35007:SF2">
    <property type="entry name" value="PILUS ASSEMBLE PROTEIN"/>
    <property type="match status" value="1"/>
</dbReference>
<evidence type="ECO:0000313" key="9">
    <source>
        <dbReference type="Proteomes" id="UP000500767"/>
    </source>
</evidence>
<proteinExistence type="predicted"/>
<reference evidence="8 9" key="1">
    <citation type="journal article" date="2014" name="World J. Microbiol. Biotechnol.">
        <title>Biodiversity and physiological characteristics of Antarctic and Arctic lichens-associated bacteria.</title>
        <authorList>
            <person name="Lee Y.M."/>
            <person name="Kim E.H."/>
            <person name="Lee H.K."/>
            <person name="Hong S.G."/>
        </authorList>
    </citation>
    <scope>NUCLEOTIDE SEQUENCE [LARGE SCALE GENOMIC DNA]</scope>
    <source>
        <strain evidence="8 9">PAMC 26569</strain>
    </source>
</reference>
<dbReference type="AlphaFoldDB" id="A0A6M8H980"/>
<dbReference type="Proteomes" id="UP000500767">
    <property type="component" value="Chromosome"/>
</dbReference>
<accession>A0A6M8H980</accession>
<keyword evidence="2" id="KW-1003">Cell membrane</keyword>
<keyword evidence="3 6" id="KW-0812">Transmembrane</keyword>
<feature type="transmembrane region" description="Helical" evidence="6">
    <location>
        <begin position="105"/>
        <end position="125"/>
    </location>
</feature>
<keyword evidence="9" id="KW-1185">Reference proteome</keyword>
<evidence type="ECO:0000259" key="7">
    <source>
        <dbReference type="Pfam" id="PF00482"/>
    </source>
</evidence>
<sequence>MIQDASISGGLEAAVSLFAGLLLAGGTVAIDRRLATNRIRVRIKDARNRAMGMLTEEPEDRPRPIAAMIAALGSVITASGLLSVKTRAELEQTLRAGGMMTSHNFELFVGAKILLAIGAPVGAFALLRHAAMRPILLFGLVAAAAIVGLMLPNMIIGQRRKTYLAAIEKGLADGLDMMVICAEAGLALESTIQRVSVEVVHAHPKLATELTITYNELTLGSDTRTALVNMGERTGLVSLRRLGTTLVQSIQYGTPLSLALRTLATELRQETLTRFEERAARLPVLLTIPMILFILPCVFLIVAGPIAVQVLKAMKH</sequence>
<keyword evidence="4 6" id="KW-1133">Transmembrane helix</keyword>
<feature type="transmembrane region" description="Helical" evidence="6">
    <location>
        <begin position="131"/>
        <end position="151"/>
    </location>
</feature>
<evidence type="ECO:0000256" key="6">
    <source>
        <dbReference type="SAM" id="Phobius"/>
    </source>
</evidence>
<feature type="domain" description="Type II secretion system protein GspF" evidence="7">
    <location>
        <begin position="175"/>
        <end position="302"/>
    </location>
</feature>
<evidence type="ECO:0000256" key="4">
    <source>
        <dbReference type="ARBA" id="ARBA00022989"/>
    </source>
</evidence>
<dbReference type="PANTHER" id="PTHR35007">
    <property type="entry name" value="INTEGRAL MEMBRANE PROTEIN-RELATED"/>
    <property type="match status" value="1"/>
</dbReference>
<dbReference type="EMBL" id="CP053708">
    <property type="protein sequence ID" value="QKE89023.1"/>
    <property type="molecule type" value="Genomic_DNA"/>
</dbReference>
<keyword evidence="5 6" id="KW-0472">Membrane</keyword>
<dbReference type="InterPro" id="IPR018076">
    <property type="entry name" value="T2SS_GspF_dom"/>
</dbReference>
<evidence type="ECO:0000256" key="3">
    <source>
        <dbReference type="ARBA" id="ARBA00022692"/>
    </source>
</evidence>
<comment type="subcellular location">
    <subcellularLocation>
        <location evidence="1">Cell membrane</location>
        <topology evidence="1">Multi-pass membrane protein</topology>
    </subcellularLocation>
</comment>
<protein>
    <submittedName>
        <fullName evidence="8">Type II secretion system F family protein</fullName>
    </submittedName>
</protein>
<name>A0A6M8H980_9PROT</name>
<gene>
    <name evidence="8" type="ORF">HN018_02230</name>
</gene>
<evidence type="ECO:0000256" key="5">
    <source>
        <dbReference type="ARBA" id="ARBA00023136"/>
    </source>
</evidence>
<evidence type="ECO:0000256" key="1">
    <source>
        <dbReference type="ARBA" id="ARBA00004651"/>
    </source>
</evidence>
<feature type="transmembrane region" description="Helical" evidence="6">
    <location>
        <begin position="284"/>
        <end position="308"/>
    </location>
</feature>
<dbReference type="Pfam" id="PF00482">
    <property type="entry name" value="T2SSF"/>
    <property type="match status" value="1"/>
</dbReference>